<protein>
    <submittedName>
        <fullName evidence="2">Uncharacterized protein</fullName>
    </submittedName>
</protein>
<reference evidence="2 3" key="2">
    <citation type="journal article" date="2017" name="Genome Biol.">
        <title>New reference genome sequences of hot pepper reveal the massive evolution of plant disease-resistance genes by retroduplication.</title>
        <authorList>
            <person name="Kim S."/>
            <person name="Park J."/>
            <person name="Yeom S.I."/>
            <person name="Kim Y.M."/>
            <person name="Seo E."/>
            <person name="Kim K.T."/>
            <person name="Kim M.S."/>
            <person name="Lee J.M."/>
            <person name="Cheong K."/>
            <person name="Shin H.S."/>
            <person name="Kim S.B."/>
            <person name="Han K."/>
            <person name="Lee J."/>
            <person name="Park M."/>
            <person name="Lee H.A."/>
            <person name="Lee H.Y."/>
            <person name="Lee Y."/>
            <person name="Oh S."/>
            <person name="Lee J.H."/>
            <person name="Choi E."/>
            <person name="Choi E."/>
            <person name="Lee S.E."/>
            <person name="Jeon J."/>
            <person name="Kim H."/>
            <person name="Choi G."/>
            <person name="Song H."/>
            <person name="Lee J."/>
            <person name="Lee S.C."/>
            <person name="Kwon J.K."/>
            <person name="Lee H.Y."/>
            <person name="Koo N."/>
            <person name="Hong Y."/>
            <person name="Kim R.W."/>
            <person name="Kang W.H."/>
            <person name="Huh J.H."/>
            <person name="Kang B.C."/>
            <person name="Yang T.J."/>
            <person name="Lee Y.H."/>
            <person name="Bennetzen J.L."/>
            <person name="Choi D."/>
        </authorList>
    </citation>
    <scope>NUCLEOTIDE SEQUENCE [LARGE SCALE GENOMIC DNA]</scope>
    <source>
        <strain evidence="3">cv. CM334</strain>
    </source>
</reference>
<name>A0A2G2YK00_CAPAN</name>
<evidence type="ECO:0000313" key="3">
    <source>
        <dbReference type="Proteomes" id="UP000222542"/>
    </source>
</evidence>
<feature type="compositionally biased region" description="Polar residues" evidence="1">
    <location>
        <begin position="8"/>
        <end position="35"/>
    </location>
</feature>
<reference evidence="2 3" key="1">
    <citation type="journal article" date="2014" name="Nat. Genet.">
        <title>Genome sequence of the hot pepper provides insights into the evolution of pungency in Capsicum species.</title>
        <authorList>
            <person name="Kim S."/>
            <person name="Park M."/>
            <person name="Yeom S.I."/>
            <person name="Kim Y.M."/>
            <person name="Lee J.M."/>
            <person name="Lee H.A."/>
            <person name="Seo E."/>
            <person name="Choi J."/>
            <person name="Cheong K."/>
            <person name="Kim K.T."/>
            <person name="Jung K."/>
            <person name="Lee G.W."/>
            <person name="Oh S.K."/>
            <person name="Bae C."/>
            <person name="Kim S.B."/>
            <person name="Lee H.Y."/>
            <person name="Kim S.Y."/>
            <person name="Kim M.S."/>
            <person name="Kang B.C."/>
            <person name="Jo Y.D."/>
            <person name="Yang H.B."/>
            <person name="Jeong H.J."/>
            <person name="Kang W.H."/>
            <person name="Kwon J.K."/>
            <person name="Shin C."/>
            <person name="Lim J.Y."/>
            <person name="Park J.H."/>
            <person name="Huh J.H."/>
            <person name="Kim J.S."/>
            <person name="Kim B.D."/>
            <person name="Cohen O."/>
            <person name="Paran I."/>
            <person name="Suh M.C."/>
            <person name="Lee S.B."/>
            <person name="Kim Y.K."/>
            <person name="Shin Y."/>
            <person name="Noh S.J."/>
            <person name="Park J."/>
            <person name="Seo Y.S."/>
            <person name="Kwon S.Y."/>
            <person name="Kim H.A."/>
            <person name="Park J.M."/>
            <person name="Kim H.J."/>
            <person name="Choi S.B."/>
            <person name="Bosland P.W."/>
            <person name="Reeves G."/>
            <person name="Jo S.H."/>
            <person name="Lee B.W."/>
            <person name="Cho H.T."/>
            <person name="Choi H.S."/>
            <person name="Lee M.S."/>
            <person name="Yu Y."/>
            <person name="Do Choi Y."/>
            <person name="Park B.S."/>
            <person name="van Deynze A."/>
            <person name="Ashrafi H."/>
            <person name="Hill T."/>
            <person name="Kim W.T."/>
            <person name="Pai H.S."/>
            <person name="Ahn H.K."/>
            <person name="Yeam I."/>
            <person name="Giovannoni J.J."/>
            <person name="Rose J.K."/>
            <person name="Sorensen I."/>
            <person name="Lee S.J."/>
            <person name="Kim R.W."/>
            <person name="Choi I.Y."/>
            <person name="Choi B.S."/>
            <person name="Lim J.S."/>
            <person name="Lee Y.H."/>
            <person name="Choi D."/>
        </authorList>
    </citation>
    <scope>NUCLEOTIDE SEQUENCE [LARGE SCALE GENOMIC DNA]</scope>
    <source>
        <strain evidence="3">cv. CM334</strain>
    </source>
</reference>
<feature type="region of interest" description="Disordered" evidence="1">
    <location>
        <begin position="191"/>
        <end position="214"/>
    </location>
</feature>
<feature type="region of interest" description="Disordered" evidence="1">
    <location>
        <begin position="1"/>
        <end position="54"/>
    </location>
</feature>
<evidence type="ECO:0000256" key="1">
    <source>
        <dbReference type="SAM" id="MobiDB-lite"/>
    </source>
</evidence>
<comment type="caution">
    <text evidence="2">The sequence shown here is derived from an EMBL/GenBank/DDBJ whole genome shotgun (WGS) entry which is preliminary data.</text>
</comment>
<dbReference type="EMBL" id="AYRZ02000010">
    <property type="protein sequence ID" value="PHT70035.1"/>
    <property type="molecule type" value="Genomic_DNA"/>
</dbReference>
<dbReference type="Gramene" id="PHT70035">
    <property type="protein sequence ID" value="PHT70035"/>
    <property type="gene ID" value="T459_25139"/>
</dbReference>
<keyword evidence="3" id="KW-1185">Reference proteome</keyword>
<gene>
    <name evidence="2" type="ORF">T459_25139</name>
</gene>
<proteinExistence type="predicted"/>
<dbReference type="Proteomes" id="UP000222542">
    <property type="component" value="Unassembled WGS sequence"/>
</dbReference>
<evidence type="ECO:0000313" key="2">
    <source>
        <dbReference type="EMBL" id="PHT70035.1"/>
    </source>
</evidence>
<dbReference type="STRING" id="4072.A0A2G2YK00"/>
<sequence length="241" mass="26622">MKIFPAWNPSSGDHSSGGRNASKQPQESLNLSSNSWHRDVSGCPSKSKGHQGVVSDFNVETQVGAQSEKGELYVNSHGTSHHVTFASPLHLALVDDGKSQGSVVSRVMDENACIKIENSFVCFDDHINDGFTKSCSTNISEMDFRYLFHDKWTTSRENSIDVPECVPSNEYGKDSEITYSDIDRISRGMRTLDDERGGTGKLQEEMDDKDKVGRQLSESGRVVSFLQISEFASQINDSDEG</sequence>
<organism evidence="2 3">
    <name type="scientific">Capsicum annuum</name>
    <name type="common">Capsicum pepper</name>
    <dbReference type="NCBI Taxonomy" id="4072"/>
    <lineage>
        <taxon>Eukaryota</taxon>
        <taxon>Viridiplantae</taxon>
        <taxon>Streptophyta</taxon>
        <taxon>Embryophyta</taxon>
        <taxon>Tracheophyta</taxon>
        <taxon>Spermatophyta</taxon>
        <taxon>Magnoliopsida</taxon>
        <taxon>eudicotyledons</taxon>
        <taxon>Gunneridae</taxon>
        <taxon>Pentapetalae</taxon>
        <taxon>asterids</taxon>
        <taxon>lamiids</taxon>
        <taxon>Solanales</taxon>
        <taxon>Solanaceae</taxon>
        <taxon>Solanoideae</taxon>
        <taxon>Capsiceae</taxon>
        <taxon>Capsicum</taxon>
    </lineage>
</organism>
<feature type="compositionally biased region" description="Basic and acidic residues" evidence="1">
    <location>
        <begin position="191"/>
        <end position="213"/>
    </location>
</feature>
<accession>A0A2G2YK00</accession>
<dbReference type="AlphaFoldDB" id="A0A2G2YK00"/>